<sequence length="128" mass="14420">MINFKSVAFHGEIPIPTEMVFKGEDPYSVQFIFHHGGIETTWDFSKELLDALEDNPTAGDGDVKFELDEGEHTLYMHLSSPEGCLTLEFDPCAVEEFLEEVNFSSELVHAEMEITDEEIYGWLGGEVA</sequence>
<keyword evidence="2" id="KW-0131">Cell cycle</keyword>
<dbReference type="KEGG" id="vg:77928066"/>
<dbReference type="InterPro" id="IPR038658">
    <property type="entry name" value="SsgB_sf"/>
</dbReference>
<dbReference type="EMBL" id="MT024865">
    <property type="protein sequence ID" value="QIN94190.1"/>
    <property type="molecule type" value="Genomic_DNA"/>
</dbReference>
<name>A0A6G8R1V6_9CAUD</name>
<dbReference type="InterPro" id="IPR006776">
    <property type="entry name" value="SsgB"/>
</dbReference>
<accession>A0A6G8R1V6</accession>
<keyword evidence="4" id="KW-1185">Reference proteome</keyword>
<proteinExistence type="predicted"/>
<dbReference type="Proteomes" id="UP000501266">
    <property type="component" value="Segment"/>
</dbReference>
<dbReference type="GeneID" id="77928066"/>
<evidence type="ECO:0000313" key="3">
    <source>
        <dbReference type="EMBL" id="QIN94190.1"/>
    </source>
</evidence>
<dbReference type="Gene3D" id="2.30.31.20">
    <property type="entry name" value="Sporulation-specific cell division protein SsgB"/>
    <property type="match status" value="1"/>
</dbReference>
<evidence type="ECO:0000313" key="4">
    <source>
        <dbReference type="Proteomes" id="UP000501266"/>
    </source>
</evidence>
<protein>
    <submittedName>
        <fullName evidence="3">Uncharacterized protein</fullName>
    </submittedName>
</protein>
<dbReference type="Pfam" id="PF04686">
    <property type="entry name" value="SsgA"/>
    <property type="match status" value="1"/>
</dbReference>
<organism evidence="3 4">
    <name type="scientific">Streptomyces phage Wakanda</name>
    <dbReference type="NCBI Taxonomy" id="2713267"/>
    <lineage>
        <taxon>Viruses</taxon>
        <taxon>Duplodnaviria</taxon>
        <taxon>Heunggongvirae</taxon>
        <taxon>Uroviricota</taxon>
        <taxon>Caudoviricetes</taxon>
        <taxon>Stanwilliamsviridae</taxon>
        <taxon>Loccivirinae</taxon>
        <taxon>Wakandavirus</taxon>
        <taxon>Wakandavirus wakanda</taxon>
    </lineage>
</organism>
<gene>
    <name evidence="3" type="primary">230</name>
    <name evidence="3" type="ORF">SEA_WAKANDA_230</name>
</gene>
<evidence type="ECO:0000256" key="2">
    <source>
        <dbReference type="ARBA" id="ARBA00023306"/>
    </source>
</evidence>
<evidence type="ECO:0000256" key="1">
    <source>
        <dbReference type="ARBA" id="ARBA00022618"/>
    </source>
</evidence>
<dbReference type="RefSeq" id="YP_010652281.1">
    <property type="nucleotide sequence ID" value="NC_070785.1"/>
</dbReference>
<reference evidence="3 4" key="1">
    <citation type="submission" date="2020-02" db="EMBL/GenBank/DDBJ databases">
        <authorList>
            <person name="Bullock J.N."/>
            <person name="Barnes M.L."/>
            <person name="Kankolongo K.M."/>
            <person name="Dejene B.A."/>
            <person name="Lindsay P.E."/>
            <person name="Bhuiyan S."/>
            <person name="Nayek S."/>
            <person name="Hughes L.E."/>
            <person name="Garlena R.A."/>
            <person name="Russell D.A."/>
            <person name="Pope W.H."/>
            <person name="Jacobs-Sera D."/>
            <person name="Hatfull G.F."/>
        </authorList>
    </citation>
    <scope>NUCLEOTIDE SEQUENCE [LARGE SCALE GENOMIC DNA]</scope>
</reference>
<dbReference type="GO" id="GO:0051301">
    <property type="term" value="P:cell division"/>
    <property type="evidence" value="ECO:0007669"/>
    <property type="project" value="UniProtKB-KW"/>
</dbReference>
<keyword evidence="1" id="KW-0132">Cell division</keyword>